<dbReference type="VEuPathDB" id="FungiDB:PADG_04017"/>
<accession>A0A1D2J5W3</accession>
<gene>
    <name evidence="1" type="ORF">ACO22_06992</name>
</gene>
<evidence type="ECO:0000313" key="1">
    <source>
        <dbReference type="EMBL" id="ODH13701.1"/>
    </source>
</evidence>
<protein>
    <submittedName>
        <fullName evidence="1">Uncharacterized protein</fullName>
    </submittedName>
</protein>
<proteinExistence type="predicted"/>
<organism evidence="1 2">
    <name type="scientific">Paracoccidioides brasiliensis</name>
    <dbReference type="NCBI Taxonomy" id="121759"/>
    <lineage>
        <taxon>Eukaryota</taxon>
        <taxon>Fungi</taxon>
        <taxon>Dikarya</taxon>
        <taxon>Ascomycota</taxon>
        <taxon>Pezizomycotina</taxon>
        <taxon>Eurotiomycetes</taxon>
        <taxon>Eurotiomycetidae</taxon>
        <taxon>Onygenales</taxon>
        <taxon>Ajellomycetaceae</taxon>
        <taxon>Paracoccidioides</taxon>
    </lineage>
</organism>
<evidence type="ECO:0000313" key="2">
    <source>
        <dbReference type="Proteomes" id="UP000242814"/>
    </source>
</evidence>
<dbReference type="EMBL" id="LZYO01000433">
    <property type="protein sequence ID" value="ODH13701.1"/>
    <property type="molecule type" value="Genomic_DNA"/>
</dbReference>
<dbReference type="Proteomes" id="UP000242814">
    <property type="component" value="Unassembled WGS sequence"/>
</dbReference>
<comment type="caution">
    <text evidence="1">The sequence shown here is derived from an EMBL/GenBank/DDBJ whole genome shotgun (WGS) entry which is preliminary data.</text>
</comment>
<sequence>MCHEDQFNGERSPDELISSRLTISDDESPFQSFSRHLRHYTSRKLKHRSVDFDSVLLWYADVGINSVTRLETTQGPIYRHGHGLRLWDYLMMIRFTTNQQVFNISPDSNNPDDDWQIYMAIACREGCVAEHIPSLLFSPTTHDFVVRPGGVIATKCQAAFLHLSPRPSYSSNIINEDGERIGELCGDTARLRREQGPWLLRLAMAHHRTSRSNSLPFHCLASGSCLIGPKNYYDVNGNALAKVPIVNVLMITRDGDFARRRELWLGMLG</sequence>
<dbReference type="VEuPathDB" id="FungiDB:PABG_01417"/>
<reference evidence="1 2" key="1">
    <citation type="submission" date="2016-06" db="EMBL/GenBank/DDBJ databases">
        <authorList>
            <person name="Kjaerup R.B."/>
            <person name="Dalgaard T.S."/>
            <person name="Juul-Madsen H.R."/>
        </authorList>
    </citation>
    <scope>NUCLEOTIDE SEQUENCE [LARGE SCALE GENOMIC DNA]</scope>
    <source>
        <strain evidence="1 2">Pb300</strain>
    </source>
</reference>
<name>A0A1D2J5W3_PARBR</name>
<dbReference type="AlphaFoldDB" id="A0A1D2J5W3"/>